<feature type="signal peptide" evidence="1">
    <location>
        <begin position="1"/>
        <end position="24"/>
    </location>
</feature>
<gene>
    <name evidence="3" type="ORF">AWM70_03685</name>
</gene>
<keyword evidence="4" id="KW-1185">Reference proteome</keyword>
<dbReference type="Pfam" id="PF07833">
    <property type="entry name" value="Cu_amine_oxidN1"/>
    <property type="match status" value="1"/>
</dbReference>
<dbReference type="InterPro" id="IPR012854">
    <property type="entry name" value="Cu_amine_oxidase-like_N"/>
</dbReference>
<accession>A0A1B1MX78</accession>
<dbReference type="RefSeq" id="WP_068694398.1">
    <property type="nucleotide sequence ID" value="NZ_CP014167.1"/>
</dbReference>
<organism evidence="3 4">
    <name type="scientific">Paenibacillus yonginensis</name>
    <dbReference type="NCBI Taxonomy" id="1462996"/>
    <lineage>
        <taxon>Bacteria</taxon>
        <taxon>Bacillati</taxon>
        <taxon>Bacillota</taxon>
        <taxon>Bacilli</taxon>
        <taxon>Bacillales</taxon>
        <taxon>Paenibacillaceae</taxon>
        <taxon>Paenibacillus</taxon>
    </lineage>
</organism>
<reference evidence="3 4" key="1">
    <citation type="submission" date="2016-01" db="EMBL/GenBank/DDBJ databases">
        <title>Complete Genome Sequence of Paenibacillus yonginensis DCY84, a novel Plant Growth-Promoting Bacteria with Elicitation of Induced Systemic Resistance.</title>
        <authorList>
            <person name="Kim Y.J."/>
            <person name="Yang D.C."/>
            <person name="Sukweenadhi J."/>
        </authorList>
    </citation>
    <scope>NUCLEOTIDE SEQUENCE [LARGE SCALE GENOMIC DNA]</scope>
    <source>
        <strain evidence="3 4">DCY84</strain>
    </source>
</reference>
<dbReference type="KEGG" id="pyg:AWM70_03685"/>
<evidence type="ECO:0000313" key="4">
    <source>
        <dbReference type="Proteomes" id="UP000092573"/>
    </source>
</evidence>
<evidence type="ECO:0000256" key="1">
    <source>
        <dbReference type="SAM" id="SignalP"/>
    </source>
</evidence>
<keyword evidence="1" id="KW-0732">Signal</keyword>
<dbReference type="Proteomes" id="UP000092573">
    <property type="component" value="Chromosome"/>
</dbReference>
<feature type="domain" description="Copper amine oxidase-like N-terminal" evidence="2">
    <location>
        <begin position="44"/>
        <end position="91"/>
    </location>
</feature>
<name>A0A1B1MX78_9BACL</name>
<dbReference type="SUPFAM" id="SSF55383">
    <property type="entry name" value="Copper amine oxidase, domain N"/>
    <property type="match status" value="1"/>
</dbReference>
<dbReference type="InterPro" id="IPR036582">
    <property type="entry name" value="Mao_N_sf"/>
</dbReference>
<proteinExistence type="predicted"/>
<feature type="chain" id="PRO_5008527475" description="Copper amine oxidase-like N-terminal domain-containing protein" evidence="1">
    <location>
        <begin position="25"/>
        <end position="381"/>
    </location>
</feature>
<protein>
    <recommendedName>
        <fullName evidence="2">Copper amine oxidase-like N-terminal domain-containing protein</fullName>
    </recommendedName>
</protein>
<evidence type="ECO:0000313" key="3">
    <source>
        <dbReference type="EMBL" id="ANS73784.1"/>
    </source>
</evidence>
<evidence type="ECO:0000259" key="2">
    <source>
        <dbReference type="Pfam" id="PF07833"/>
    </source>
</evidence>
<dbReference type="EMBL" id="CP014167">
    <property type="protein sequence ID" value="ANS73784.1"/>
    <property type="molecule type" value="Genomic_DNA"/>
</dbReference>
<dbReference type="AlphaFoldDB" id="A0A1B1MX78"/>
<sequence>MNNKNKVILITTILGVLGAGTAAGASGFTAKVTGLLRGDMKVTVDGQATSMKPVVINGQVYLPARAEAEALGYTLNYSGSKRSISIDKKDEGIPAVDPETHLRNTGVIVGIGKMDDSRYQVELLGQGDDRWILLNVDGDTVIKNSDGSKAAVKDLKAGMKVTAEYGPIVAKSYPGQSHAASLTLGSQTLIREDVIQDVQHTSDGWVVKFGEAKGGTLIATLTVTSGKETSVLTAEGQPVSWEDVKAGQKVRVYYGSNDTDSKMPEGPLYYMVMLDGNSSNDSGALTEDQVKTFQDLAWKQIASNSTVITAKKDAKVERIAAKEVSLMTTTEAQKKDLETLQAAGSQVVTVSFNTKQDALLGPLVLAFNPDTQVFLGYFPRK</sequence>